<geneLocation type="plasmid" evidence="5 6">
    <name>pDAETH-1</name>
</geneLocation>
<evidence type="ECO:0000256" key="4">
    <source>
        <dbReference type="SAM" id="SignalP"/>
    </source>
</evidence>
<evidence type="ECO:0000256" key="2">
    <source>
        <dbReference type="ARBA" id="ARBA00022448"/>
    </source>
</evidence>
<comment type="similarity">
    <text evidence="1">Belongs to the bacterial solute-binding protein 1 family.</text>
</comment>
<keyword evidence="6" id="KW-1185">Reference proteome</keyword>
<dbReference type="Pfam" id="PF01547">
    <property type="entry name" value="SBP_bac_1"/>
    <property type="match status" value="1"/>
</dbReference>
<evidence type="ECO:0000256" key="1">
    <source>
        <dbReference type="ARBA" id="ARBA00008520"/>
    </source>
</evidence>
<evidence type="ECO:0000313" key="5">
    <source>
        <dbReference type="EMBL" id="BDP43711.1"/>
    </source>
</evidence>
<protein>
    <submittedName>
        <fullName evidence="5">ABC transporter substrate-binding protein</fullName>
    </submittedName>
</protein>
<evidence type="ECO:0000313" key="6">
    <source>
        <dbReference type="Proteomes" id="UP001064971"/>
    </source>
</evidence>
<dbReference type="SUPFAM" id="SSF53850">
    <property type="entry name" value="Periplasmic binding protein-like II"/>
    <property type="match status" value="1"/>
</dbReference>
<keyword evidence="3 4" id="KW-0732">Signal</keyword>
<keyword evidence="5" id="KW-0614">Plasmid</keyword>
<organism evidence="5 6">
    <name type="scientific">Deinococcus aetherius</name>
    <dbReference type="NCBI Taxonomy" id="200252"/>
    <lineage>
        <taxon>Bacteria</taxon>
        <taxon>Thermotogati</taxon>
        <taxon>Deinococcota</taxon>
        <taxon>Deinococci</taxon>
        <taxon>Deinococcales</taxon>
        <taxon>Deinococcaceae</taxon>
        <taxon>Deinococcus</taxon>
    </lineage>
</organism>
<keyword evidence="2" id="KW-0813">Transport</keyword>
<dbReference type="Proteomes" id="UP001064971">
    <property type="component" value="Plasmid pDAETH-1"/>
</dbReference>
<dbReference type="PANTHER" id="PTHR30061">
    <property type="entry name" value="MALTOSE-BINDING PERIPLASMIC PROTEIN"/>
    <property type="match status" value="1"/>
</dbReference>
<dbReference type="EMBL" id="AP026561">
    <property type="protein sequence ID" value="BDP43711.1"/>
    <property type="molecule type" value="Genomic_DNA"/>
</dbReference>
<gene>
    <name evidence="5" type="ORF">DAETH_36800</name>
</gene>
<feature type="chain" id="PRO_5046845758" evidence="4">
    <location>
        <begin position="24"/>
        <end position="417"/>
    </location>
</feature>
<dbReference type="InterPro" id="IPR006059">
    <property type="entry name" value="SBP"/>
</dbReference>
<dbReference type="PANTHER" id="PTHR30061:SF50">
    <property type="entry name" value="MALTOSE_MALTODEXTRIN-BINDING PERIPLASMIC PROTEIN"/>
    <property type="match status" value="1"/>
</dbReference>
<dbReference type="Gene3D" id="3.40.190.10">
    <property type="entry name" value="Periplasmic binding protein-like II"/>
    <property type="match status" value="2"/>
</dbReference>
<name>A0ABM8AIS9_9DEIO</name>
<proteinExistence type="inferred from homology"/>
<feature type="signal peptide" evidence="4">
    <location>
        <begin position="1"/>
        <end position="23"/>
    </location>
</feature>
<reference evidence="5" key="1">
    <citation type="submission" date="2022-07" db="EMBL/GenBank/DDBJ databases">
        <title>Complete Genome Sequence of the Radioresistant Bacterium Deinococcus aetherius ST0316, Isolated from the Air Dust collected in Lower Stratosphere above Japan.</title>
        <authorList>
            <person name="Satoh K."/>
            <person name="Hagiwara K."/>
            <person name="Katsumata K."/>
            <person name="Kubo A."/>
            <person name="Yokobori S."/>
            <person name="Yamagishi A."/>
            <person name="Oono Y."/>
            <person name="Narumi I."/>
        </authorList>
    </citation>
    <scope>NUCLEOTIDE SEQUENCE</scope>
    <source>
        <strain evidence="5">ST0316</strain>
        <plasmid evidence="5">pDAETH-1</plasmid>
    </source>
</reference>
<sequence length="417" mass="44855">MLGRRSVTTALAAGMLVSGAAGAKTIDFWIRAYNAGLAEPLVKAYNASHTDQVKLNLVPNDQFVTKLGTAIAGGNPPDVIAIDLIYVPSFAAAGQMENLTAQAKKLPFFNQLSPSHVRLATYQNQVYAVPFSAEGSVLYYNKGLFRQAGLDPNKPPRTWTEVYNAAKKITALGNGVKGFYFSGACAGCNAFTFMPLIWASGGDVLSRDGQSATLNTKAVKDALGFYRRMWTEGLVPSGAQTDNGANFINAFTSGKIGMTGSGAFAISLLKSKFKNIDFGIAYLPGQTSGWSSFAGGDSIGIPKGSKNVKEAWDFIQWTLSPQVQTEILAKNDTIPVRADLAQNKYSKTEPRFVTTSTAMAKGRTPYSVHYNELFNDANGPWLSMFQRAVFKGEIDQAVTEAQSRFTQILSTPAPGAR</sequence>
<accession>A0ABM8AIS9</accession>
<dbReference type="CDD" id="cd13585">
    <property type="entry name" value="PBP2_TMBP_like"/>
    <property type="match status" value="1"/>
</dbReference>
<evidence type="ECO:0000256" key="3">
    <source>
        <dbReference type="ARBA" id="ARBA00022729"/>
    </source>
</evidence>
<dbReference type="RefSeq" id="WP_264777571.1">
    <property type="nucleotide sequence ID" value="NZ_AP026561.1"/>
</dbReference>